<dbReference type="FunFam" id="3.40.50.920:FF:000001">
    <property type="entry name" value="Pyruvate dehydrogenase E1 beta subunit"/>
    <property type="match status" value="1"/>
</dbReference>
<evidence type="ECO:0000313" key="5">
    <source>
        <dbReference type="EMBL" id="MCA9728335.1"/>
    </source>
</evidence>
<accession>A0A956RPY1</accession>
<dbReference type="FunFam" id="3.40.50.970:FF:000001">
    <property type="entry name" value="Pyruvate dehydrogenase E1 beta subunit"/>
    <property type="match status" value="1"/>
</dbReference>
<dbReference type="InterPro" id="IPR033248">
    <property type="entry name" value="Transketolase_C"/>
</dbReference>
<dbReference type="InterPro" id="IPR029061">
    <property type="entry name" value="THDP-binding"/>
</dbReference>
<dbReference type="SMART" id="SM00861">
    <property type="entry name" value="Transket_pyr"/>
    <property type="match status" value="1"/>
</dbReference>
<name>A0A956RPY1_UNCEI</name>
<dbReference type="AlphaFoldDB" id="A0A956RPY1"/>
<dbReference type="Gene3D" id="3.40.50.920">
    <property type="match status" value="1"/>
</dbReference>
<dbReference type="Pfam" id="PF02780">
    <property type="entry name" value="Transketolase_C"/>
    <property type="match status" value="1"/>
</dbReference>
<dbReference type="PANTHER" id="PTHR43257">
    <property type="entry name" value="PYRUVATE DEHYDROGENASE E1 COMPONENT BETA SUBUNIT"/>
    <property type="match status" value="1"/>
</dbReference>
<dbReference type="SUPFAM" id="SSF52922">
    <property type="entry name" value="TK C-terminal domain-like"/>
    <property type="match status" value="1"/>
</dbReference>
<dbReference type="InterPro" id="IPR005475">
    <property type="entry name" value="Transketolase-like_Pyr-bd"/>
</dbReference>
<keyword evidence="3" id="KW-0786">Thiamine pyrophosphate</keyword>
<dbReference type="CDD" id="cd02000">
    <property type="entry name" value="TPP_E1_PDC_ADC_BCADC"/>
    <property type="match status" value="1"/>
</dbReference>
<dbReference type="Pfam" id="PF02779">
    <property type="entry name" value="Transket_pyr"/>
    <property type="match status" value="1"/>
</dbReference>
<evidence type="ECO:0000256" key="3">
    <source>
        <dbReference type="ARBA" id="ARBA00023052"/>
    </source>
</evidence>
<dbReference type="PANTHER" id="PTHR43257:SF2">
    <property type="entry name" value="PYRUVATE DEHYDROGENASE E1 COMPONENT SUBUNIT BETA"/>
    <property type="match status" value="1"/>
</dbReference>
<sequence>MLRTRRLDEKMLILLKQGKSFFHIGASGHEAVQIALAANMRAGHDWAYPYYRGLAFCVQYGMSTLEAMLCFLSKEEDPNSGGRQMPAHYGHRELRIVSQSSPTGTQFLQAVGTALALQHEGRDEVVMVSCGEGTTSQGDFHEALNWAARAQAPVIFLVEDNNYAISVPVSQQTAGGSVYKMTAGYEGLTRVEVDGCDLFASYEVAKDAVARARSGGGPTLIAADVVRLLPHSSSDNQAKYRSEEELAADRKRDPIPFLEEQLVEMGLYTSEEIQALHAEVKREIDDDADEAAEADYPDPAAALDHVYAHRTYRSPEGAREEPGEAIAPSVVLVDAINHALDEEMSRDERILVFGEDVQDNKGGVFTATRGLTGKHGEARCFNTPLAESSIIGTAIGMAVAGLRPVVEIQFGDYVWTAMMQIRNELALMRYRSAGNWTCPVVVRIPVGGYIHGALYHSQNIEATFAHFPGLYVAYPSNAADAKGLLKAAIRGEDPYLFLEHKGLYRQAYASSPEPGADYLLPWGKARVVREGSDLTVVAWGALVKKCLDGAEWMRREHDVSVEVIDLRTMVPLDMETIVASVRKTGKALVAHEDVLFGGFGGEVAARIASEAFEHLDAPVRRLGGADSPIPYNWFLEAEVLPQDRHVQQALRELAEY</sequence>
<organism evidence="5 6">
    <name type="scientific">Eiseniibacteriota bacterium</name>
    <dbReference type="NCBI Taxonomy" id="2212470"/>
    <lineage>
        <taxon>Bacteria</taxon>
        <taxon>Candidatus Eiseniibacteriota</taxon>
    </lineage>
</organism>
<dbReference type="Proteomes" id="UP000697710">
    <property type="component" value="Unassembled WGS sequence"/>
</dbReference>
<dbReference type="InterPro" id="IPR001017">
    <property type="entry name" value="DH_E1"/>
</dbReference>
<reference evidence="5" key="2">
    <citation type="journal article" date="2021" name="Microbiome">
        <title>Successional dynamics and alternative stable states in a saline activated sludge microbial community over 9 years.</title>
        <authorList>
            <person name="Wang Y."/>
            <person name="Ye J."/>
            <person name="Ju F."/>
            <person name="Liu L."/>
            <person name="Boyd J.A."/>
            <person name="Deng Y."/>
            <person name="Parks D.H."/>
            <person name="Jiang X."/>
            <person name="Yin X."/>
            <person name="Woodcroft B.J."/>
            <person name="Tyson G.W."/>
            <person name="Hugenholtz P."/>
            <person name="Polz M.F."/>
            <person name="Zhang T."/>
        </authorList>
    </citation>
    <scope>NUCLEOTIDE SEQUENCE</scope>
    <source>
        <strain evidence="5">HKST-UBA01</strain>
    </source>
</reference>
<comment type="cofactor">
    <cofactor evidence="1">
        <name>thiamine diphosphate</name>
        <dbReference type="ChEBI" id="CHEBI:58937"/>
    </cofactor>
</comment>
<protein>
    <submittedName>
        <fullName evidence="5">Dehydrogenase E1 component subunit alpha/beta</fullName>
    </submittedName>
</protein>
<evidence type="ECO:0000259" key="4">
    <source>
        <dbReference type="SMART" id="SM00861"/>
    </source>
</evidence>
<dbReference type="CDD" id="cd07036">
    <property type="entry name" value="TPP_PYR_E1-PDHc-beta_like"/>
    <property type="match status" value="1"/>
</dbReference>
<dbReference type="EMBL" id="JAGQHR010000354">
    <property type="protein sequence ID" value="MCA9728335.1"/>
    <property type="molecule type" value="Genomic_DNA"/>
</dbReference>
<gene>
    <name evidence="5" type="ORF">KC729_11670</name>
</gene>
<reference evidence="5" key="1">
    <citation type="submission" date="2020-04" db="EMBL/GenBank/DDBJ databases">
        <authorList>
            <person name="Zhang T."/>
        </authorList>
    </citation>
    <scope>NUCLEOTIDE SEQUENCE</scope>
    <source>
        <strain evidence="5">HKST-UBA01</strain>
    </source>
</reference>
<evidence type="ECO:0000256" key="2">
    <source>
        <dbReference type="ARBA" id="ARBA00023002"/>
    </source>
</evidence>
<keyword evidence="2" id="KW-0560">Oxidoreductase</keyword>
<dbReference type="Pfam" id="PF00676">
    <property type="entry name" value="E1_dh"/>
    <property type="match status" value="1"/>
</dbReference>
<dbReference type="Gene3D" id="3.40.50.970">
    <property type="match status" value="2"/>
</dbReference>
<evidence type="ECO:0000313" key="6">
    <source>
        <dbReference type="Proteomes" id="UP000697710"/>
    </source>
</evidence>
<evidence type="ECO:0000256" key="1">
    <source>
        <dbReference type="ARBA" id="ARBA00001964"/>
    </source>
</evidence>
<proteinExistence type="predicted"/>
<feature type="domain" description="Transketolase-like pyrimidine-binding" evidence="4">
    <location>
        <begin position="330"/>
        <end position="506"/>
    </location>
</feature>
<dbReference type="SUPFAM" id="SSF52518">
    <property type="entry name" value="Thiamin diphosphate-binding fold (THDP-binding)"/>
    <property type="match status" value="2"/>
</dbReference>
<comment type="caution">
    <text evidence="5">The sequence shown here is derived from an EMBL/GenBank/DDBJ whole genome shotgun (WGS) entry which is preliminary data.</text>
</comment>
<dbReference type="InterPro" id="IPR009014">
    <property type="entry name" value="Transketo_C/PFOR_II"/>
</dbReference>
<dbReference type="GO" id="GO:0016624">
    <property type="term" value="F:oxidoreductase activity, acting on the aldehyde or oxo group of donors, disulfide as acceptor"/>
    <property type="evidence" value="ECO:0007669"/>
    <property type="project" value="InterPro"/>
</dbReference>